<sequence>MGNGVRRTTFRERYANLHRHLRTNILSGEWMPGDYIPPENELAQSFRLSRPSVRKVLNELAEEGLIRTLHGKGSIVSEPDAPSTVLRLFWGMPSFEFEAINRIVETFNRSNGRVKVEMMQVPRETLTAATREGAFPGPIKPDLIGLANTLFFQISDREPDKLLKPLAWPEAREFYEPYVRAFSHRGKLWAAPITFAPIILVYNKSMFDAHHIPYPDESWTWDELLKTSRALTEYDGDQAERYGFSFTASVNRWPLFVLQNGGTFVEGGEPLPRDERTLEALQFTADLMYKHKVSPIFSTGKARTGEELFLRQKVGMILTSYTFLDQFEDIGFDWDFVRFPGSVTDAGFGIATGVGISATCQSEQAAMQFIDFMTSESAQSDLKANVCSIPCRRSVAESRELPHPPVAGDRYYLFERLTEHTRTMKDLGLTYGQFTELDNELGLLWANVESVDGVWSTLQDKWRSCK</sequence>
<dbReference type="InterPro" id="IPR006059">
    <property type="entry name" value="SBP"/>
</dbReference>
<dbReference type="RefSeq" id="WP_110844048.1">
    <property type="nucleotide sequence ID" value="NZ_QJVJ01000024.1"/>
</dbReference>
<keyword evidence="1" id="KW-0805">Transcription regulation</keyword>
<gene>
    <name evidence="5" type="ORF">DLM86_31075</name>
</gene>
<dbReference type="InterPro" id="IPR000524">
    <property type="entry name" value="Tscrpt_reg_HTH_GntR"/>
</dbReference>
<proteinExistence type="predicted"/>
<dbReference type="EMBL" id="QJVJ01000024">
    <property type="protein sequence ID" value="PYI50027.1"/>
    <property type="molecule type" value="Genomic_DNA"/>
</dbReference>
<dbReference type="Proteomes" id="UP000247476">
    <property type="component" value="Unassembled WGS sequence"/>
</dbReference>
<dbReference type="InterPro" id="IPR036390">
    <property type="entry name" value="WH_DNA-bd_sf"/>
</dbReference>
<dbReference type="OrthoDB" id="9816541at2"/>
<dbReference type="InterPro" id="IPR036388">
    <property type="entry name" value="WH-like_DNA-bd_sf"/>
</dbReference>
<dbReference type="SUPFAM" id="SSF46785">
    <property type="entry name" value="Winged helix' DNA-binding domain"/>
    <property type="match status" value="1"/>
</dbReference>
<evidence type="ECO:0000313" key="5">
    <source>
        <dbReference type="EMBL" id="PYI50027.1"/>
    </source>
</evidence>
<name>A0A2V5KIG6_9BACL</name>
<dbReference type="Pfam" id="PF00392">
    <property type="entry name" value="GntR"/>
    <property type="match status" value="1"/>
</dbReference>
<evidence type="ECO:0000256" key="2">
    <source>
        <dbReference type="ARBA" id="ARBA00023125"/>
    </source>
</evidence>
<dbReference type="PANTHER" id="PTHR43649:SF12">
    <property type="entry name" value="DIACETYLCHITOBIOSE BINDING PROTEIN DASA"/>
    <property type="match status" value="1"/>
</dbReference>
<dbReference type="CDD" id="cd07377">
    <property type="entry name" value="WHTH_GntR"/>
    <property type="match status" value="1"/>
</dbReference>
<evidence type="ECO:0000256" key="1">
    <source>
        <dbReference type="ARBA" id="ARBA00023015"/>
    </source>
</evidence>
<protein>
    <recommendedName>
        <fullName evidence="4">HTH gntR-type domain-containing protein</fullName>
    </recommendedName>
</protein>
<keyword evidence="2" id="KW-0238">DNA-binding</keyword>
<keyword evidence="3" id="KW-0804">Transcription</keyword>
<dbReference type="SMART" id="SM00345">
    <property type="entry name" value="HTH_GNTR"/>
    <property type="match status" value="1"/>
</dbReference>
<dbReference type="PROSITE" id="PS50949">
    <property type="entry name" value="HTH_GNTR"/>
    <property type="match status" value="1"/>
</dbReference>
<dbReference type="Gene3D" id="3.40.190.10">
    <property type="entry name" value="Periplasmic binding protein-like II"/>
    <property type="match status" value="1"/>
</dbReference>
<dbReference type="AlphaFoldDB" id="A0A2V5KIG6"/>
<reference evidence="5 6" key="1">
    <citation type="submission" date="2018-05" db="EMBL/GenBank/DDBJ databases">
        <title>Paenibacillus flagellatus sp. nov., isolated from selenium mineral soil.</title>
        <authorList>
            <person name="Dai X."/>
        </authorList>
    </citation>
    <scope>NUCLEOTIDE SEQUENCE [LARGE SCALE GENOMIC DNA]</scope>
    <source>
        <strain evidence="5 6">DXL2</strain>
    </source>
</reference>
<dbReference type="PANTHER" id="PTHR43649">
    <property type="entry name" value="ARABINOSE-BINDING PROTEIN-RELATED"/>
    <property type="match status" value="1"/>
</dbReference>
<evidence type="ECO:0000313" key="6">
    <source>
        <dbReference type="Proteomes" id="UP000247476"/>
    </source>
</evidence>
<dbReference type="SUPFAM" id="SSF53850">
    <property type="entry name" value="Periplasmic binding protein-like II"/>
    <property type="match status" value="1"/>
</dbReference>
<keyword evidence="6" id="KW-1185">Reference proteome</keyword>
<dbReference type="GO" id="GO:0003700">
    <property type="term" value="F:DNA-binding transcription factor activity"/>
    <property type="evidence" value="ECO:0007669"/>
    <property type="project" value="InterPro"/>
</dbReference>
<comment type="caution">
    <text evidence="5">The sequence shown here is derived from an EMBL/GenBank/DDBJ whole genome shotgun (WGS) entry which is preliminary data.</text>
</comment>
<dbReference type="Pfam" id="PF01547">
    <property type="entry name" value="SBP_bac_1"/>
    <property type="match status" value="1"/>
</dbReference>
<evidence type="ECO:0000259" key="4">
    <source>
        <dbReference type="PROSITE" id="PS50949"/>
    </source>
</evidence>
<feature type="domain" description="HTH gntR-type" evidence="4">
    <location>
        <begin position="11"/>
        <end position="79"/>
    </location>
</feature>
<accession>A0A2V5KIG6</accession>
<dbReference type="Gene3D" id="1.10.10.10">
    <property type="entry name" value="Winged helix-like DNA-binding domain superfamily/Winged helix DNA-binding domain"/>
    <property type="match status" value="1"/>
</dbReference>
<dbReference type="PRINTS" id="PR00035">
    <property type="entry name" value="HTHGNTR"/>
</dbReference>
<dbReference type="GO" id="GO:0003677">
    <property type="term" value="F:DNA binding"/>
    <property type="evidence" value="ECO:0007669"/>
    <property type="project" value="UniProtKB-KW"/>
</dbReference>
<organism evidence="5 6">
    <name type="scientific">Paenibacillus flagellatus</name>
    <dbReference type="NCBI Taxonomy" id="2211139"/>
    <lineage>
        <taxon>Bacteria</taxon>
        <taxon>Bacillati</taxon>
        <taxon>Bacillota</taxon>
        <taxon>Bacilli</taxon>
        <taxon>Bacillales</taxon>
        <taxon>Paenibacillaceae</taxon>
        <taxon>Paenibacillus</taxon>
    </lineage>
</organism>
<dbReference type="InterPro" id="IPR050490">
    <property type="entry name" value="Bact_solute-bd_prot1"/>
</dbReference>
<evidence type="ECO:0000256" key="3">
    <source>
        <dbReference type="ARBA" id="ARBA00023163"/>
    </source>
</evidence>